<evidence type="ECO:0000256" key="3">
    <source>
        <dbReference type="SAM" id="SignalP"/>
    </source>
</evidence>
<dbReference type="AlphaFoldDB" id="A0A4Q7KHS1"/>
<keyword evidence="6" id="KW-1185">Reference proteome</keyword>
<evidence type="ECO:0000313" key="6">
    <source>
        <dbReference type="Proteomes" id="UP000294257"/>
    </source>
</evidence>
<evidence type="ECO:0000259" key="4">
    <source>
        <dbReference type="Pfam" id="PF13472"/>
    </source>
</evidence>
<evidence type="ECO:0000313" key="5">
    <source>
        <dbReference type="EMBL" id="RZS32807.1"/>
    </source>
</evidence>
<dbReference type="OrthoDB" id="5503950at2"/>
<feature type="disulfide bond" evidence="2">
    <location>
        <begin position="58"/>
        <end position="83"/>
    </location>
</feature>
<dbReference type="PANTHER" id="PTHR37981">
    <property type="entry name" value="LIPASE 2"/>
    <property type="match status" value="1"/>
</dbReference>
<keyword evidence="2" id="KW-1015">Disulfide bond</keyword>
<feature type="disulfide bond" evidence="2">
    <location>
        <begin position="201"/>
        <end position="249"/>
    </location>
</feature>
<organism evidence="5 6">
    <name type="scientific">Herbihabitans rhizosphaerae</name>
    <dbReference type="NCBI Taxonomy" id="1872711"/>
    <lineage>
        <taxon>Bacteria</taxon>
        <taxon>Bacillati</taxon>
        <taxon>Actinomycetota</taxon>
        <taxon>Actinomycetes</taxon>
        <taxon>Pseudonocardiales</taxon>
        <taxon>Pseudonocardiaceae</taxon>
        <taxon>Herbihabitans</taxon>
    </lineage>
</organism>
<dbReference type="InterPro" id="IPR013830">
    <property type="entry name" value="SGNH_hydro"/>
</dbReference>
<dbReference type="Proteomes" id="UP000294257">
    <property type="component" value="Unassembled WGS sequence"/>
</dbReference>
<feature type="active site" evidence="1">
    <location>
        <position position="270"/>
    </location>
</feature>
<gene>
    <name evidence="5" type="ORF">EV193_111192</name>
</gene>
<feature type="disulfide bond" evidence="2">
    <location>
        <begin position="134"/>
        <end position="147"/>
    </location>
</feature>
<dbReference type="EMBL" id="SGWQ01000011">
    <property type="protein sequence ID" value="RZS32807.1"/>
    <property type="molecule type" value="Genomic_DNA"/>
</dbReference>
<accession>A0A4Q7KHS1</accession>
<keyword evidence="5" id="KW-0378">Hydrolase</keyword>
<dbReference type="GO" id="GO:0004806">
    <property type="term" value="F:triacylglycerol lipase activity"/>
    <property type="evidence" value="ECO:0007669"/>
    <property type="project" value="TreeGrafter"/>
</dbReference>
<evidence type="ECO:0000256" key="2">
    <source>
        <dbReference type="PIRSR" id="PIRSR637460-2"/>
    </source>
</evidence>
<dbReference type="GO" id="GO:0019433">
    <property type="term" value="P:triglyceride catabolic process"/>
    <property type="evidence" value="ECO:0007669"/>
    <property type="project" value="TreeGrafter"/>
</dbReference>
<sequence>MSLRSRRSSAVVAIAAAAVLTMPGTAAASAGYQRYVGLGDSFSAVGTLTKIRTDPLGCAKTTDNLPAGVAARVKPAAFVDISCGAATTEHMTAPQDVVFGPNAPQFSALTADTDLVTFTIGGNDVGFGDIVRTCGVASFTDPLGAPCKAHYTQGGVDELDARIAAAAPKVAAVLDGIKQRSPRAVIVAVGYLRVLPPTGGCWPLVPVARGDVVYINEFHRKLNAMVGVEAARAGARFVDPLPTTGHDACQLPWNKWVEGLIPTSLSVPVHPNAAGQAHVASLVARELAGSAG</sequence>
<dbReference type="PANTHER" id="PTHR37981:SF1">
    <property type="entry name" value="SGNH HYDROLASE-TYPE ESTERASE DOMAIN-CONTAINING PROTEIN"/>
    <property type="match status" value="1"/>
</dbReference>
<name>A0A4Q7KHS1_9PSEU</name>
<feature type="active site" description="Nucleophile" evidence="1">
    <location>
        <position position="41"/>
    </location>
</feature>
<dbReference type="RefSeq" id="WP_130347755.1">
    <property type="nucleotide sequence ID" value="NZ_SGWQ01000011.1"/>
</dbReference>
<dbReference type="InterPro" id="IPR037460">
    <property type="entry name" value="SEST-like"/>
</dbReference>
<dbReference type="CDD" id="cd01823">
    <property type="entry name" value="SEST_like"/>
    <property type="match status" value="1"/>
</dbReference>
<dbReference type="SUPFAM" id="SSF52266">
    <property type="entry name" value="SGNH hydrolase"/>
    <property type="match status" value="1"/>
</dbReference>
<keyword evidence="3" id="KW-0732">Signal</keyword>
<reference evidence="5 6" key="1">
    <citation type="submission" date="2019-02" db="EMBL/GenBank/DDBJ databases">
        <title>Genomic Encyclopedia of Type Strains, Phase IV (KMG-IV): sequencing the most valuable type-strain genomes for metagenomic binning, comparative biology and taxonomic classification.</title>
        <authorList>
            <person name="Goeker M."/>
        </authorList>
    </citation>
    <scope>NUCLEOTIDE SEQUENCE [LARGE SCALE GENOMIC DNA]</scope>
    <source>
        <strain evidence="5 6">DSM 101727</strain>
    </source>
</reference>
<protein>
    <submittedName>
        <fullName evidence="5">GDSL-like lipase/acylhydrolase family protein</fullName>
    </submittedName>
</protein>
<evidence type="ECO:0000256" key="1">
    <source>
        <dbReference type="PIRSR" id="PIRSR637460-1"/>
    </source>
</evidence>
<dbReference type="Pfam" id="PF13472">
    <property type="entry name" value="Lipase_GDSL_2"/>
    <property type="match status" value="1"/>
</dbReference>
<feature type="chain" id="PRO_5020900205" evidence="3">
    <location>
        <begin position="29"/>
        <end position="292"/>
    </location>
</feature>
<feature type="domain" description="SGNH hydrolase-type esterase" evidence="4">
    <location>
        <begin position="38"/>
        <end position="277"/>
    </location>
</feature>
<feature type="signal peptide" evidence="3">
    <location>
        <begin position="1"/>
        <end position="28"/>
    </location>
</feature>
<proteinExistence type="predicted"/>
<comment type="caution">
    <text evidence="5">The sequence shown here is derived from an EMBL/GenBank/DDBJ whole genome shotgun (WGS) entry which is preliminary data.</text>
</comment>
<dbReference type="Gene3D" id="3.40.50.1110">
    <property type="entry name" value="SGNH hydrolase"/>
    <property type="match status" value="1"/>
</dbReference>
<dbReference type="InterPro" id="IPR036514">
    <property type="entry name" value="SGNH_hydro_sf"/>
</dbReference>